<dbReference type="RefSeq" id="WP_344825206.1">
    <property type="nucleotide sequence ID" value="NZ_BAAAUV010000004.1"/>
</dbReference>
<feature type="transmembrane region" description="Helical" evidence="1">
    <location>
        <begin position="127"/>
        <end position="146"/>
    </location>
</feature>
<feature type="transmembrane region" description="Helical" evidence="1">
    <location>
        <begin position="80"/>
        <end position="99"/>
    </location>
</feature>
<evidence type="ECO:0000256" key="1">
    <source>
        <dbReference type="SAM" id="Phobius"/>
    </source>
</evidence>
<keyword evidence="3" id="KW-1185">Reference proteome</keyword>
<comment type="caution">
    <text evidence="2">The sequence shown here is derived from an EMBL/GenBank/DDBJ whole genome shotgun (WGS) entry which is preliminary data.</text>
</comment>
<organism evidence="2 3">
    <name type="scientific">Actinocorallia longicatena</name>
    <dbReference type="NCBI Taxonomy" id="111803"/>
    <lineage>
        <taxon>Bacteria</taxon>
        <taxon>Bacillati</taxon>
        <taxon>Actinomycetota</taxon>
        <taxon>Actinomycetes</taxon>
        <taxon>Streptosporangiales</taxon>
        <taxon>Thermomonosporaceae</taxon>
        <taxon>Actinocorallia</taxon>
    </lineage>
</organism>
<feature type="transmembrane region" description="Helical" evidence="1">
    <location>
        <begin position="207"/>
        <end position="226"/>
    </location>
</feature>
<reference evidence="3" key="1">
    <citation type="journal article" date="2019" name="Int. J. Syst. Evol. Microbiol.">
        <title>The Global Catalogue of Microorganisms (GCM) 10K type strain sequencing project: providing services to taxonomists for standard genome sequencing and annotation.</title>
        <authorList>
            <consortium name="The Broad Institute Genomics Platform"/>
            <consortium name="The Broad Institute Genome Sequencing Center for Infectious Disease"/>
            <person name="Wu L."/>
            <person name="Ma J."/>
        </authorList>
    </citation>
    <scope>NUCLEOTIDE SEQUENCE [LARGE SCALE GENOMIC DNA]</scope>
    <source>
        <strain evidence="3">JCM 9377</strain>
    </source>
</reference>
<keyword evidence="1" id="KW-0472">Membrane</keyword>
<feature type="transmembrane region" description="Helical" evidence="1">
    <location>
        <begin position="343"/>
        <end position="364"/>
    </location>
</feature>
<feature type="transmembrane region" description="Helical" evidence="1">
    <location>
        <begin position="271"/>
        <end position="289"/>
    </location>
</feature>
<proteinExistence type="predicted"/>
<keyword evidence="1" id="KW-0812">Transmembrane</keyword>
<accession>A0ABP6Q6C1</accession>
<feature type="transmembrane region" description="Helical" evidence="1">
    <location>
        <begin position="158"/>
        <end position="176"/>
    </location>
</feature>
<name>A0ABP6Q6C1_9ACTN</name>
<sequence>MAGRPSPATGWDTCTAEFERLAAQVGGIGCRSHPFVTVRSPLSLDNASLAVIELLLVAGAAAGLAHAIRSRRRTGELGGLVVWCSGVLCLLLIEPIAYFPQWFGLERSLGLTFVHNQFSVQFLYDRLPLYIVAMYPAFAYPAYLLVQHAGVASRRGGAVLGAACTAFVFHCFYEVIDQVGPQLGWWVWNYDAPSGLPRFGAVPYLNLQAFAIGIPFGIALLTPLVARLRPRWGPVRRVLAVSFGTWPVLFLSSLPSVVIDLAGGSVAFARITGTWLLVAATGLAAAWALSRPGLRPSGADAARFLLVSGGVYLAVAAAIWAYALPGYLGARHGLTSGGLPTGVPGYAAGCAVICVLMLASVLVPRRAGAVPPDRRDPVR</sequence>
<feature type="transmembrane region" description="Helical" evidence="1">
    <location>
        <begin position="47"/>
        <end position="68"/>
    </location>
</feature>
<feature type="transmembrane region" description="Helical" evidence="1">
    <location>
        <begin position="238"/>
        <end position="259"/>
    </location>
</feature>
<gene>
    <name evidence="2" type="ORF">GCM10010468_20140</name>
</gene>
<protein>
    <submittedName>
        <fullName evidence="2">Uncharacterized protein</fullName>
    </submittedName>
</protein>
<dbReference type="Proteomes" id="UP001501237">
    <property type="component" value="Unassembled WGS sequence"/>
</dbReference>
<evidence type="ECO:0000313" key="3">
    <source>
        <dbReference type="Proteomes" id="UP001501237"/>
    </source>
</evidence>
<evidence type="ECO:0000313" key="2">
    <source>
        <dbReference type="EMBL" id="GAA3205239.1"/>
    </source>
</evidence>
<keyword evidence="1" id="KW-1133">Transmembrane helix</keyword>
<dbReference type="EMBL" id="BAAAUV010000004">
    <property type="protein sequence ID" value="GAA3205239.1"/>
    <property type="molecule type" value="Genomic_DNA"/>
</dbReference>
<feature type="transmembrane region" description="Helical" evidence="1">
    <location>
        <begin position="301"/>
        <end position="323"/>
    </location>
</feature>